<dbReference type="Pfam" id="PF07228">
    <property type="entry name" value="SpoIIE"/>
    <property type="match status" value="1"/>
</dbReference>
<dbReference type="InterPro" id="IPR052016">
    <property type="entry name" value="Bact_Sigma-Reg"/>
</dbReference>
<dbReference type="Gene3D" id="3.40.50.2300">
    <property type="match status" value="1"/>
</dbReference>
<dbReference type="InterPro" id="IPR011006">
    <property type="entry name" value="CheY-like_superfamily"/>
</dbReference>
<dbReference type="SMART" id="SM00331">
    <property type="entry name" value="PP2C_SIG"/>
    <property type="match status" value="1"/>
</dbReference>
<feature type="modified residue" description="4-aspartylphosphate" evidence="2">
    <location>
        <position position="65"/>
    </location>
</feature>
<dbReference type="GO" id="GO:0000160">
    <property type="term" value="P:phosphorelay signal transduction system"/>
    <property type="evidence" value="ECO:0007669"/>
    <property type="project" value="InterPro"/>
</dbReference>
<dbReference type="Pfam" id="PF00072">
    <property type="entry name" value="Response_reg"/>
    <property type="match status" value="1"/>
</dbReference>
<dbReference type="InterPro" id="IPR001789">
    <property type="entry name" value="Sig_transdc_resp-reg_receiver"/>
</dbReference>
<evidence type="ECO:0000256" key="2">
    <source>
        <dbReference type="PROSITE-ProRule" id="PRU00169"/>
    </source>
</evidence>
<dbReference type="Gene3D" id="3.60.40.10">
    <property type="entry name" value="PPM-type phosphatase domain"/>
    <property type="match status" value="1"/>
</dbReference>
<name>A0A512DKN2_9PROT</name>
<comment type="caution">
    <text evidence="4">The sequence shown here is derived from an EMBL/GenBank/DDBJ whole genome shotgun (WGS) entry which is preliminary data.</text>
</comment>
<dbReference type="InterPro" id="IPR001932">
    <property type="entry name" value="PPM-type_phosphatase-like_dom"/>
</dbReference>
<dbReference type="EMBL" id="BJYZ01000003">
    <property type="protein sequence ID" value="GEO37032.1"/>
    <property type="molecule type" value="Genomic_DNA"/>
</dbReference>
<proteinExistence type="predicted"/>
<gene>
    <name evidence="4" type="ORF">SAE02_11800</name>
</gene>
<accession>A0A512DKN2</accession>
<evidence type="ECO:0000313" key="4">
    <source>
        <dbReference type="EMBL" id="GEO37032.1"/>
    </source>
</evidence>
<dbReference type="AlphaFoldDB" id="A0A512DKN2"/>
<organism evidence="4 5">
    <name type="scientific">Skermanella aerolata</name>
    <dbReference type="NCBI Taxonomy" id="393310"/>
    <lineage>
        <taxon>Bacteria</taxon>
        <taxon>Pseudomonadati</taxon>
        <taxon>Pseudomonadota</taxon>
        <taxon>Alphaproteobacteria</taxon>
        <taxon>Rhodospirillales</taxon>
        <taxon>Azospirillaceae</taxon>
        <taxon>Skermanella</taxon>
    </lineage>
</organism>
<dbReference type="OrthoDB" id="9811749at2"/>
<keyword evidence="2" id="KW-0597">Phosphoprotein</keyword>
<keyword evidence="1" id="KW-0378">Hydrolase</keyword>
<protein>
    <submittedName>
        <fullName evidence="4">Transcriptional regulator</fullName>
    </submittedName>
</protein>
<evidence type="ECO:0000313" key="5">
    <source>
        <dbReference type="Proteomes" id="UP000321523"/>
    </source>
</evidence>
<dbReference type="GO" id="GO:0016791">
    <property type="term" value="F:phosphatase activity"/>
    <property type="evidence" value="ECO:0007669"/>
    <property type="project" value="TreeGrafter"/>
</dbReference>
<dbReference type="Proteomes" id="UP000321523">
    <property type="component" value="Unassembled WGS sequence"/>
</dbReference>
<evidence type="ECO:0000259" key="3">
    <source>
        <dbReference type="PROSITE" id="PS50110"/>
    </source>
</evidence>
<dbReference type="PROSITE" id="PS50110">
    <property type="entry name" value="RESPONSE_REGULATORY"/>
    <property type="match status" value="1"/>
</dbReference>
<evidence type="ECO:0000256" key="1">
    <source>
        <dbReference type="ARBA" id="ARBA00022801"/>
    </source>
</evidence>
<dbReference type="InterPro" id="IPR036457">
    <property type="entry name" value="PPM-type-like_dom_sf"/>
</dbReference>
<sequence>MTGTSSASVNIRNSRILVVDDNRVNRHLLVAVLQRGGFSNVGTAEDGVDALARIGEAPPDLMLLDLMMPKMDGFEVCRQVRANPAWKDLPILVQSSLSSSDDRKHAFSAGATDFVTKPINATELLSRVRIHLENQALLRDLQQYRNRRQTELALARSMQERLLPPPSRLAQARTDLGLSLSAHFEPSSELGGDFWDLRRDDRDRLIVWLVDFSGHGVGAALNTFRLHAILRQMDLSNFDPAEHLREVNERVCPLLRNGQFATMLVGVVDQATDTFHYASAGAPAPMIWQPGDDVPEFGDSSGLPVGILASARYENRDVPLPVGARLFLYSDGASELWTSDDTVLGEEGLLEIARQHMHLPDDNHFLDGVLDSLAALGSFNDDVTALVLTRRR</sequence>
<feature type="domain" description="Response regulatory" evidence="3">
    <location>
        <begin position="15"/>
        <end position="132"/>
    </location>
</feature>
<dbReference type="SMART" id="SM00448">
    <property type="entry name" value="REC"/>
    <property type="match status" value="1"/>
</dbReference>
<keyword evidence="5" id="KW-1185">Reference proteome</keyword>
<dbReference type="PANTHER" id="PTHR43156:SF2">
    <property type="entry name" value="STAGE II SPORULATION PROTEIN E"/>
    <property type="match status" value="1"/>
</dbReference>
<dbReference type="SUPFAM" id="SSF52172">
    <property type="entry name" value="CheY-like"/>
    <property type="match status" value="1"/>
</dbReference>
<dbReference type="RefSeq" id="WP_044425974.1">
    <property type="nucleotide sequence ID" value="NZ_BJYZ01000003.1"/>
</dbReference>
<reference evidence="4 5" key="1">
    <citation type="submission" date="2019-07" db="EMBL/GenBank/DDBJ databases">
        <title>Whole genome shotgun sequence of Skermanella aerolata NBRC 106429.</title>
        <authorList>
            <person name="Hosoyama A."/>
            <person name="Uohara A."/>
            <person name="Ohji S."/>
            <person name="Ichikawa N."/>
        </authorList>
    </citation>
    <scope>NUCLEOTIDE SEQUENCE [LARGE SCALE GENOMIC DNA]</scope>
    <source>
        <strain evidence="4 5">NBRC 106429</strain>
    </source>
</reference>
<dbReference type="PANTHER" id="PTHR43156">
    <property type="entry name" value="STAGE II SPORULATION PROTEIN E-RELATED"/>
    <property type="match status" value="1"/>
</dbReference>